<dbReference type="EMBL" id="SIDB01000008">
    <property type="protein sequence ID" value="KAI3429555.1"/>
    <property type="molecule type" value="Genomic_DNA"/>
</dbReference>
<accession>A0A9D4TN34</accession>
<gene>
    <name evidence="2" type="ORF">D9Q98_005643</name>
</gene>
<dbReference type="SUPFAM" id="SSF48613">
    <property type="entry name" value="Heme oxygenase-like"/>
    <property type="match status" value="1"/>
</dbReference>
<dbReference type="Gene3D" id="1.20.910.10">
    <property type="entry name" value="Heme oxygenase-like"/>
    <property type="match status" value="1"/>
</dbReference>
<feature type="region of interest" description="Disordered" evidence="1">
    <location>
        <begin position="234"/>
        <end position="254"/>
    </location>
</feature>
<dbReference type="OrthoDB" id="15304at2759"/>
<sequence>MVLCSVNVQCSQAGQGFGDGGSKQPRSPATKPGKRRKEVAGVKSGDNKAVQRAVKLVEEQEGKGRRPSGTRPVDPREASRGKVEYVKVTDWGSGNPEELGGLQMDGNSQVVETGGNPDQPFYEALARRLELLQKQGALGVAQLPGGKPLPDFQRWAFARDHYLQYLSDMHAVHAALEGSIARAAQEVAAPSSVAAGTQQQQRLLQWLGLFGAEQGLDRAEPLLQDLAAVRPQQEHISASSSSSSNGGSSSAHSPTQHAAAYASYISSLGRLCRAAEGPQELEEAVLRLLGNAFIVLLMHLTSGGRIAAAAAQKLDLAAGGALAFHSSYPVLDARLGEGAKPLEAFVSATNSLGAAMDEDQREGLMEELGKAMTKTSMLLMPLAREA</sequence>
<evidence type="ECO:0000313" key="2">
    <source>
        <dbReference type="EMBL" id="KAI3429555.1"/>
    </source>
</evidence>
<dbReference type="AlphaFoldDB" id="A0A9D4TN34"/>
<protein>
    <submittedName>
        <fullName evidence="2">Uncharacterized protein</fullName>
    </submittedName>
</protein>
<feature type="compositionally biased region" description="Basic and acidic residues" evidence="1">
    <location>
        <begin position="55"/>
        <end position="64"/>
    </location>
</feature>
<dbReference type="InterPro" id="IPR016084">
    <property type="entry name" value="Haem_Oase-like_multi-hlx"/>
</dbReference>
<evidence type="ECO:0000256" key="1">
    <source>
        <dbReference type="SAM" id="MobiDB-lite"/>
    </source>
</evidence>
<feature type="region of interest" description="Disordered" evidence="1">
    <location>
        <begin position="12"/>
        <end position="82"/>
    </location>
</feature>
<reference evidence="2" key="2">
    <citation type="submission" date="2020-11" db="EMBL/GenBank/DDBJ databases">
        <authorList>
            <person name="Cecchin M."/>
            <person name="Marcolungo L."/>
            <person name="Rossato M."/>
            <person name="Girolomoni L."/>
            <person name="Cosentino E."/>
            <person name="Cuine S."/>
            <person name="Li-Beisson Y."/>
            <person name="Delledonne M."/>
            <person name="Ballottari M."/>
        </authorList>
    </citation>
    <scope>NUCLEOTIDE SEQUENCE</scope>
    <source>
        <strain evidence="2">211/11P</strain>
        <tissue evidence="2">Whole cell</tissue>
    </source>
</reference>
<comment type="caution">
    <text evidence="2">The sequence shown here is derived from an EMBL/GenBank/DDBJ whole genome shotgun (WGS) entry which is preliminary data.</text>
</comment>
<reference evidence="2" key="1">
    <citation type="journal article" date="2019" name="Plant J.">
        <title>Chlorella vulgaris genome assembly and annotation reveals the molecular basis for metabolic acclimation to high light conditions.</title>
        <authorList>
            <person name="Cecchin M."/>
            <person name="Marcolungo L."/>
            <person name="Rossato M."/>
            <person name="Girolomoni L."/>
            <person name="Cosentino E."/>
            <person name="Cuine S."/>
            <person name="Li-Beisson Y."/>
            <person name="Delledonne M."/>
            <person name="Ballottari M."/>
        </authorList>
    </citation>
    <scope>NUCLEOTIDE SEQUENCE</scope>
    <source>
        <strain evidence="2">211/11P</strain>
    </source>
</reference>
<feature type="compositionally biased region" description="Low complexity" evidence="1">
    <location>
        <begin position="237"/>
        <end position="253"/>
    </location>
</feature>
<evidence type="ECO:0000313" key="3">
    <source>
        <dbReference type="Proteomes" id="UP001055712"/>
    </source>
</evidence>
<feature type="compositionally biased region" description="Basic and acidic residues" evidence="1">
    <location>
        <begin position="73"/>
        <end position="82"/>
    </location>
</feature>
<proteinExistence type="predicted"/>
<dbReference type="Proteomes" id="UP001055712">
    <property type="component" value="Unassembled WGS sequence"/>
</dbReference>
<keyword evidence="3" id="KW-1185">Reference proteome</keyword>
<organism evidence="2 3">
    <name type="scientific">Chlorella vulgaris</name>
    <name type="common">Green alga</name>
    <dbReference type="NCBI Taxonomy" id="3077"/>
    <lineage>
        <taxon>Eukaryota</taxon>
        <taxon>Viridiplantae</taxon>
        <taxon>Chlorophyta</taxon>
        <taxon>core chlorophytes</taxon>
        <taxon>Trebouxiophyceae</taxon>
        <taxon>Chlorellales</taxon>
        <taxon>Chlorellaceae</taxon>
        <taxon>Chlorella clade</taxon>
        <taxon>Chlorella</taxon>
    </lineage>
</organism>
<name>A0A9D4TN34_CHLVU</name>